<dbReference type="RefSeq" id="WP_340359544.1">
    <property type="nucleotide sequence ID" value="NZ_JBBKZU010000012.1"/>
</dbReference>
<evidence type="ECO:0000313" key="3">
    <source>
        <dbReference type="Proteomes" id="UP001365846"/>
    </source>
</evidence>
<reference evidence="2 3" key="1">
    <citation type="submission" date="2024-03" db="EMBL/GenBank/DDBJ databases">
        <title>Novel species of the genus Variovorax.</title>
        <authorList>
            <person name="Liu Q."/>
            <person name="Xin Y.-H."/>
        </authorList>
    </citation>
    <scope>NUCLEOTIDE SEQUENCE [LARGE SCALE GENOMIC DNA]</scope>
    <source>
        <strain evidence="2 3">KACC 18899</strain>
    </source>
</reference>
<accession>A0ABU8VKY7</accession>
<dbReference type="Proteomes" id="UP001365846">
    <property type="component" value="Unassembled WGS sequence"/>
</dbReference>
<keyword evidence="3" id="KW-1185">Reference proteome</keyword>
<sequence length="344" mass="37166">MTIKEHSNRPGGYRSRRRMANIVTASLSLLSLAAAASDADRMATDLYPAILSGKAQGLQAVFKDEPRIDTPRTGPLRGPLAWKRFVDQEAQWLQRLGVQPGTLRAVKTTRGPGRVVHEMTVNLVLDSHTVPFKLAVVVDEAGGSATAVRVYYAYAQTPGNSNFLRPAILPPDPTVVSRIAPAVRKYVDAIAASDQFAWQLFTPEGHFLGGSTVPMTGPALKKFYAVLGAEPGGVPLRPATVTCDQGTCAIEENLATWGSIAFERDTAGLAVYDYDSIRGLLTGARIYDDLPENPFTVPGWIPRNWASISTALEKSGCRLNYRPVQEAPPATVLAEFFAAPCESQ</sequence>
<feature type="chain" id="PRO_5045689564" description="SnoaL-like domain-containing protein" evidence="1">
    <location>
        <begin position="37"/>
        <end position="344"/>
    </location>
</feature>
<proteinExistence type="predicted"/>
<gene>
    <name evidence="2" type="ORF">WKW77_24730</name>
</gene>
<protein>
    <recommendedName>
        <fullName evidence="4">SnoaL-like domain-containing protein</fullName>
    </recommendedName>
</protein>
<evidence type="ECO:0008006" key="4">
    <source>
        <dbReference type="Google" id="ProtNLM"/>
    </source>
</evidence>
<evidence type="ECO:0000256" key="1">
    <source>
        <dbReference type="SAM" id="SignalP"/>
    </source>
</evidence>
<organism evidence="2 3">
    <name type="scientific">Variovorax ureilyticus</name>
    <dbReference type="NCBI Taxonomy" id="1836198"/>
    <lineage>
        <taxon>Bacteria</taxon>
        <taxon>Pseudomonadati</taxon>
        <taxon>Pseudomonadota</taxon>
        <taxon>Betaproteobacteria</taxon>
        <taxon>Burkholderiales</taxon>
        <taxon>Comamonadaceae</taxon>
        <taxon>Variovorax</taxon>
    </lineage>
</organism>
<keyword evidence="1" id="KW-0732">Signal</keyword>
<comment type="caution">
    <text evidence="2">The sequence shown here is derived from an EMBL/GenBank/DDBJ whole genome shotgun (WGS) entry which is preliminary data.</text>
</comment>
<feature type="signal peptide" evidence="1">
    <location>
        <begin position="1"/>
        <end position="36"/>
    </location>
</feature>
<name>A0ABU8VKY7_9BURK</name>
<dbReference type="EMBL" id="JBBKZU010000012">
    <property type="protein sequence ID" value="MEJ8814313.1"/>
    <property type="molecule type" value="Genomic_DNA"/>
</dbReference>
<evidence type="ECO:0000313" key="2">
    <source>
        <dbReference type="EMBL" id="MEJ8814313.1"/>
    </source>
</evidence>